<keyword evidence="1" id="KW-1133">Transmembrane helix</keyword>
<evidence type="ECO:0000256" key="1">
    <source>
        <dbReference type="SAM" id="Phobius"/>
    </source>
</evidence>
<evidence type="ECO:0000313" key="2">
    <source>
        <dbReference type="EMBL" id="SVD31767.1"/>
    </source>
</evidence>
<protein>
    <submittedName>
        <fullName evidence="2">Uncharacterized protein</fullName>
    </submittedName>
</protein>
<sequence length="33" mass="3869">MLIISVITFLASFLILFIIGFLFFRNQSIKFSK</sequence>
<reference evidence="2" key="1">
    <citation type="submission" date="2018-05" db="EMBL/GenBank/DDBJ databases">
        <authorList>
            <person name="Lanie J.A."/>
            <person name="Ng W.-L."/>
            <person name="Kazmierczak K.M."/>
            <person name="Andrzejewski T.M."/>
            <person name="Davidsen T.M."/>
            <person name="Wayne K.J."/>
            <person name="Tettelin H."/>
            <person name="Glass J.I."/>
            <person name="Rusch D."/>
            <person name="Podicherti R."/>
            <person name="Tsui H.-C.T."/>
            <person name="Winkler M.E."/>
        </authorList>
    </citation>
    <scope>NUCLEOTIDE SEQUENCE</scope>
</reference>
<keyword evidence="1" id="KW-0472">Membrane</keyword>
<feature type="non-terminal residue" evidence="2">
    <location>
        <position position="33"/>
    </location>
</feature>
<proteinExistence type="predicted"/>
<name>A0A382UCK5_9ZZZZ</name>
<keyword evidence="1" id="KW-0812">Transmembrane</keyword>
<feature type="transmembrane region" description="Helical" evidence="1">
    <location>
        <begin position="6"/>
        <end position="24"/>
    </location>
</feature>
<dbReference type="AlphaFoldDB" id="A0A382UCK5"/>
<organism evidence="2">
    <name type="scientific">marine metagenome</name>
    <dbReference type="NCBI Taxonomy" id="408172"/>
    <lineage>
        <taxon>unclassified sequences</taxon>
        <taxon>metagenomes</taxon>
        <taxon>ecological metagenomes</taxon>
    </lineage>
</organism>
<gene>
    <name evidence="2" type="ORF">METZ01_LOCUS384621</name>
</gene>
<dbReference type="EMBL" id="UINC01143059">
    <property type="protein sequence ID" value="SVD31767.1"/>
    <property type="molecule type" value="Genomic_DNA"/>
</dbReference>
<accession>A0A382UCK5</accession>